<proteinExistence type="predicted"/>
<dbReference type="PANTHER" id="PTHR10434">
    <property type="entry name" value="1-ACYL-SN-GLYCEROL-3-PHOSPHATE ACYLTRANSFERASE"/>
    <property type="match status" value="1"/>
</dbReference>
<comment type="caution">
    <text evidence="5">The sequence shown here is derived from an EMBL/GenBank/DDBJ whole genome shotgun (WGS) entry which is preliminary data.</text>
</comment>
<dbReference type="AlphaFoldDB" id="A0A4S8PHG6"/>
<dbReference type="GO" id="GO:0005886">
    <property type="term" value="C:plasma membrane"/>
    <property type="evidence" value="ECO:0007669"/>
    <property type="project" value="TreeGrafter"/>
</dbReference>
<reference evidence="5 6" key="1">
    <citation type="journal article" date="2018" name="Int. J. Syst. Evol. Microbiol.">
        <title>Glycomyces paridis sp. nov., isolated from the medicinal plant Paris polyphylla.</title>
        <authorList>
            <person name="Fang X.M."/>
            <person name="Bai J.L."/>
            <person name="Su J."/>
            <person name="Zhao L.L."/>
            <person name="Liu H.Y."/>
            <person name="Ma B.P."/>
            <person name="Zhang Y.Q."/>
            <person name="Yu L.Y."/>
        </authorList>
    </citation>
    <scope>NUCLEOTIDE SEQUENCE [LARGE SCALE GENOMIC DNA]</scope>
    <source>
        <strain evidence="5 6">CPCC 204357</strain>
    </source>
</reference>
<evidence type="ECO:0000313" key="6">
    <source>
        <dbReference type="Proteomes" id="UP000305792"/>
    </source>
</evidence>
<dbReference type="InterPro" id="IPR002123">
    <property type="entry name" value="Plipid/glycerol_acylTrfase"/>
</dbReference>
<organism evidence="5 6">
    <name type="scientific">Glycomyces paridis</name>
    <dbReference type="NCBI Taxonomy" id="2126555"/>
    <lineage>
        <taxon>Bacteria</taxon>
        <taxon>Bacillati</taxon>
        <taxon>Actinomycetota</taxon>
        <taxon>Actinomycetes</taxon>
        <taxon>Glycomycetales</taxon>
        <taxon>Glycomycetaceae</taxon>
        <taxon>Glycomyces</taxon>
    </lineage>
</organism>
<evidence type="ECO:0000256" key="2">
    <source>
        <dbReference type="ARBA" id="ARBA00023315"/>
    </source>
</evidence>
<dbReference type="OrthoDB" id="9806008at2"/>
<gene>
    <name evidence="5" type="ORF">E9998_11380</name>
</gene>
<dbReference type="GO" id="GO:0003841">
    <property type="term" value="F:1-acylglycerol-3-phosphate O-acyltransferase activity"/>
    <property type="evidence" value="ECO:0007669"/>
    <property type="project" value="TreeGrafter"/>
</dbReference>
<dbReference type="GO" id="GO:0006654">
    <property type="term" value="P:phosphatidic acid biosynthetic process"/>
    <property type="evidence" value="ECO:0007669"/>
    <property type="project" value="TreeGrafter"/>
</dbReference>
<sequence length="238" mass="26307">MLLLSKREWSGMEHVPLTGPAILVWNHYSDIDPLVVAHYVWNAGRHPRFLLKESILRIPVVGPVVGRTGQIPVKRGSADAADAVRVLADELRMGHVVIMSPEGTVTKEPNHWPMKGKTGVARLALETGAPVIPIVQWGALAIHDRGRSPKFKFGRKPVTVRALPAVDLDRWRTAPTEGSGAVPGAEVPRETLAAVTDRIMESLRDGLAEIRGETAPELFDPRRRRSEDRDREESEPTE</sequence>
<dbReference type="SMART" id="SM00563">
    <property type="entry name" value="PlsC"/>
    <property type="match status" value="1"/>
</dbReference>
<keyword evidence="1 5" id="KW-0808">Transferase</keyword>
<evidence type="ECO:0000256" key="3">
    <source>
        <dbReference type="SAM" id="MobiDB-lite"/>
    </source>
</evidence>
<dbReference type="EMBL" id="STGX01000007">
    <property type="protein sequence ID" value="THV28782.1"/>
    <property type="molecule type" value="Genomic_DNA"/>
</dbReference>
<accession>A0A4S8PHG6</accession>
<dbReference type="PANTHER" id="PTHR10434:SF55">
    <property type="entry name" value="POSSIBLE ACYLTRANSFERASE"/>
    <property type="match status" value="1"/>
</dbReference>
<feature type="domain" description="Phospholipid/glycerol acyltransferase" evidence="4">
    <location>
        <begin position="21"/>
        <end position="139"/>
    </location>
</feature>
<feature type="region of interest" description="Disordered" evidence="3">
    <location>
        <begin position="207"/>
        <end position="238"/>
    </location>
</feature>
<keyword evidence="6" id="KW-1185">Reference proteome</keyword>
<dbReference type="SUPFAM" id="SSF69593">
    <property type="entry name" value="Glycerol-3-phosphate (1)-acyltransferase"/>
    <property type="match status" value="1"/>
</dbReference>
<dbReference type="CDD" id="cd07989">
    <property type="entry name" value="LPLAT_AGPAT-like"/>
    <property type="match status" value="1"/>
</dbReference>
<dbReference type="Proteomes" id="UP000305792">
    <property type="component" value="Unassembled WGS sequence"/>
</dbReference>
<keyword evidence="2 5" id="KW-0012">Acyltransferase</keyword>
<dbReference type="Pfam" id="PF01553">
    <property type="entry name" value="Acyltransferase"/>
    <property type="match status" value="1"/>
</dbReference>
<name>A0A4S8PHG6_9ACTN</name>
<evidence type="ECO:0000259" key="4">
    <source>
        <dbReference type="SMART" id="SM00563"/>
    </source>
</evidence>
<evidence type="ECO:0000256" key="1">
    <source>
        <dbReference type="ARBA" id="ARBA00022679"/>
    </source>
</evidence>
<evidence type="ECO:0000313" key="5">
    <source>
        <dbReference type="EMBL" id="THV28782.1"/>
    </source>
</evidence>
<protein>
    <submittedName>
        <fullName evidence="5">1-acyl-sn-glycerol-3-phosphate acyltransferase</fullName>
    </submittedName>
</protein>